<dbReference type="PRINTS" id="PR00707">
    <property type="entry name" value="UBCTHYDRLASE"/>
</dbReference>
<comment type="similarity">
    <text evidence="3 9 12 13">Belongs to the peptidase C12 family.</text>
</comment>
<dbReference type="InterPro" id="IPR038765">
    <property type="entry name" value="Papain-like_cys_pep_sf"/>
</dbReference>
<dbReference type="FunFam" id="3.40.532.10:FF:000003">
    <property type="entry name" value="Ubiquitin carboxyl-terminal hydrolase"/>
    <property type="match status" value="1"/>
</dbReference>
<evidence type="ECO:0000256" key="11">
    <source>
        <dbReference type="PIRSR" id="PIRSR038120-2"/>
    </source>
</evidence>
<dbReference type="InterPro" id="IPR041507">
    <property type="entry name" value="UCH_C"/>
</dbReference>
<evidence type="ECO:0000256" key="12">
    <source>
        <dbReference type="PROSITE-ProRule" id="PRU01393"/>
    </source>
</evidence>
<feature type="site" description="Transition state stabilizer" evidence="12">
    <location>
        <position position="76"/>
    </location>
</feature>
<dbReference type="InterPro" id="IPR036959">
    <property type="entry name" value="Peptidase_C12_UCH_sf"/>
</dbReference>
<name>A0A7S2WKA5_9STRA</name>
<accession>A0A7S2WKA5</accession>
<reference evidence="16" key="1">
    <citation type="submission" date="2021-01" db="EMBL/GenBank/DDBJ databases">
        <authorList>
            <person name="Corre E."/>
            <person name="Pelletier E."/>
            <person name="Niang G."/>
            <person name="Scheremetjew M."/>
            <person name="Finn R."/>
            <person name="Kale V."/>
            <person name="Holt S."/>
            <person name="Cochrane G."/>
            <person name="Meng A."/>
            <person name="Brown T."/>
            <person name="Cohen L."/>
        </authorList>
    </citation>
    <scope>NUCLEOTIDE SEQUENCE</scope>
    <source>
        <strain evidence="16">NY070348D</strain>
    </source>
</reference>
<dbReference type="EC" id="3.4.19.12" evidence="9 13"/>
<evidence type="ECO:0000256" key="6">
    <source>
        <dbReference type="ARBA" id="ARBA00022801"/>
    </source>
</evidence>
<dbReference type="Gene3D" id="1.20.58.860">
    <property type="match status" value="1"/>
</dbReference>
<keyword evidence="14" id="KW-0175">Coiled coil</keyword>
<dbReference type="GO" id="GO:0016579">
    <property type="term" value="P:protein deubiquitination"/>
    <property type="evidence" value="ECO:0007669"/>
    <property type="project" value="InterPro"/>
</dbReference>
<evidence type="ECO:0000256" key="8">
    <source>
        <dbReference type="ARBA" id="ARBA00023242"/>
    </source>
</evidence>
<dbReference type="PROSITE" id="PS52048">
    <property type="entry name" value="UCH_DOMAIN"/>
    <property type="match status" value="1"/>
</dbReference>
<dbReference type="InterPro" id="IPR017390">
    <property type="entry name" value="Ubiquitinyl_hydrolase_UCH37"/>
</dbReference>
<evidence type="ECO:0000256" key="9">
    <source>
        <dbReference type="PIRNR" id="PIRNR038120"/>
    </source>
</evidence>
<evidence type="ECO:0000256" key="5">
    <source>
        <dbReference type="ARBA" id="ARBA00022786"/>
    </source>
</evidence>
<keyword evidence="4 9" id="KW-0645">Protease</keyword>
<protein>
    <recommendedName>
        <fullName evidence="9 13">Ubiquitin carboxyl-terminal hydrolase</fullName>
        <ecNumber evidence="9 13">3.4.19.12</ecNumber>
    </recommendedName>
</protein>
<feature type="active site" description="Proton donor" evidence="10 12">
    <location>
        <position position="159"/>
    </location>
</feature>
<evidence type="ECO:0000256" key="4">
    <source>
        <dbReference type="ARBA" id="ARBA00022670"/>
    </source>
</evidence>
<dbReference type="SUPFAM" id="SSF54001">
    <property type="entry name" value="Cysteine proteinases"/>
    <property type="match status" value="1"/>
</dbReference>
<keyword evidence="8" id="KW-0539">Nucleus</keyword>
<dbReference type="PANTHER" id="PTHR10589">
    <property type="entry name" value="UBIQUITIN CARBOXYL-TERMINAL HYDROLASE"/>
    <property type="match status" value="1"/>
</dbReference>
<keyword evidence="6 9" id="KW-0378">Hydrolase</keyword>
<comment type="catalytic activity">
    <reaction evidence="1 9 12 13">
        <text>Thiol-dependent hydrolysis of ester, thioester, amide, peptide and isopeptide bonds formed by the C-terminal Gly of ubiquitin (a 76-residue protein attached to proteins as an intracellular targeting signal).</text>
        <dbReference type="EC" id="3.4.19.12"/>
    </reaction>
</comment>
<dbReference type="Pfam" id="PF18031">
    <property type="entry name" value="UCH_C"/>
    <property type="match status" value="1"/>
</dbReference>
<dbReference type="GO" id="GO:0005737">
    <property type="term" value="C:cytoplasm"/>
    <property type="evidence" value="ECO:0007669"/>
    <property type="project" value="TreeGrafter"/>
</dbReference>
<dbReference type="EMBL" id="HBHK01017487">
    <property type="protein sequence ID" value="CAD9691628.1"/>
    <property type="molecule type" value="Transcribed_RNA"/>
</dbReference>
<evidence type="ECO:0000313" key="16">
    <source>
        <dbReference type="EMBL" id="CAD9691628.1"/>
    </source>
</evidence>
<dbReference type="PANTHER" id="PTHR10589:SF16">
    <property type="entry name" value="UBIQUITIN CARBOXYL-TERMINAL HYDROLASE ISOZYME L5"/>
    <property type="match status" value="1"/>
</dbReference>
<dbReference type="GO" id="GO:0004843">
    <property type="term" value="F:cysteine-type deubiquitinase activity"/>
    <property type="evidence" value="ECO:0007669"/>
    <property type="project" value="UniProtKB-UniRule"/>
</dbReference>
<feature type="site" description="Important for enzyme activity" evidence="11 12">
    <location>
        <position position="174"/>
    </location>
</feature>
<evidence type="ECO:0000256" key="2">
    <source>
        <dbReference type="ARBA" id="ARBA00004123"/>
    </source>
</evidence>
<dbReference type="AlphaFoldDB" id="A0A7S2WKA5"/>
<dbReference type="GO" id="GO:0006511">
    <property type="term" value="P:ubiquitin-dependent protein catabolic process"/>
    <property type="evidence" value="ECO:0007669"/>
    <property type="project" value="UniProtKB-UniRule"/>
</dbReference>
<evidence type="ECO:0000256" key="3">
    <source>
        <dbReference type="ARBA" id="ARBA00009326"/>
    </source>
</evidence>
<feature type="active site" description="Nucleophile" evidence="10 12">
    <location>
        <position position="82"/>
    </location>
</feature>
<dbReference type="Pfam" id="PF01088">
    <property type="entry name" value="Peptidase_C12"/>
    <property type="match status" value="1"/>
</dbReference>
<evidence type="ECO:0000256" key="10">
    <source>
        <dbReference type="PIRSR" id="PIRSR038120-1"/>
    </source>
</evidence>
<evidence type="ECO:0000256" key="7">
    <source>
        <dbReference type="ARBA" id="ARBA00022807"/>
    </source>
</evidence>
<evidence type="ECO:0000256" key="14">
    <source>
        <dbReference type="SAM" id="Coils"/>
    </source>
</evidence>
<organism evidence="16">
    <name type="scientific">Mucochytrium quahogii</name>
    <dbReference type="NCBI Taxonomy" id="96639"/>
    <lineage>
        <taxon>Eukaryota</taxon>
        <taxon>Sar</taxon>
        <taxon>Stramenopiles</taxon>
        <taxon>Bigyra</taxon>
        <taxon>Labyrinthulomycetes</taxon>
        <taxon>Thraustochytrida</taxon>
        <taxon>Thraustochytriidae</taxon>
        <taxon>Mucochytrium</taxon>
    </lineage>
</organism>
<evidence type="ECO:0000256" key="1">
    <source>
        <dbReference type="ARBA" id="ARBA00000707"/>
    </source>
</evidence>
<feature type="domain" description="UCH catalytic" evidence="15">
    <location>
        <begin position="3"/>
        <end position="221"/>
    </location>
</feature>
<dbReference type="CDD" id="cd09617">
    <property type="entry name" value="Peptidase_C12_UCH37_BAP1"/>
    <property type="match status" value="1"/>
</dbReference>
<keyword evidence="7 9" id="KW-0788">Thiol protease</keyword>
<dbReference type="Gene3D" id="3.40.532.10">
    <property type="entry name" value="Peptidase C12, ubiquitin carboxyl-terminal hydrolase"/>
    <property type="match status" value="1"/>
</dbReference>
<keyword evidence="5 9" id="KW-0833">Ubl conjugation pathway</keyword>
<comment type="subcellular location">
    <subcellularLocation>
        <location evidence="2">Nucleus</location>
    </subcellularLocation>
</comment>
<dbReference type="PIRSF" id="PIRSF038120">
    <property type="entry name" value="Ubiquitinyl_hydrolase_UCH37"/>
    <property type="match status" value="1"/>
</dbReference>
<evidence type="ECO:0000256" key="13">
    <source>
        <dbReference type="RuleBase" id="RU361215"/>
    </source>
</evidence>
<dbReference type="GO" id="GO:0005634">
    <property type="term" value="C:nucleus"/>
    <property type="evidence" value="ECO:0007669"/>
    <property type="project" value="UniProtKB-SubCell"/>
</dbReference>
<proteinExistence type="inferred from homology"/>
<gene>
    <name evidence="16" type="ORF">QSP1433_LOCUS11057</name>
</gene>
<dbReference type="PROSITE" id="PS52049">
    <property type="entry name" value="ULD"/>
    <property type="match status" value="1"/>
</dbReference>
<feature type="coiled-coil region" evidence="14">
    <location>
        <begin position="217"/>
        <end position="274"/>
    </location>
</feature>
<evidence type="ECO:0000259" key="15">
    <source>
        <dbReference type="PROSITE" id="PS52048"/>
    </source>
</evidence>
<sequence>MSEWCTIESDPGVFTELIEKIGVKGVQVNEIYCLTPDAFEGLGPVYGLIFLFKWVQDNDPRDIEMDTDNGLFFAKQIITNACATQALLSILLNQPDDRVDIGETLRSFREFSKDFPSNIKGESINSLAGVRQAHNSFARPEPFVTDGRPTSGKKEDVFHFIAYVPYKGQLYELDGLKQGPINLGTYDNIDDWVSKVTPHITQRIERYSNSEIRFSLMALVKDQRMVLQDEIKDIEQRMGGLGEGNAREEANNELKQAKDKLAMEEQKHASWKEENIRRKHNYIPFCVEMFKVLARNGKLQTLIESSLKA</sequence>
<dbReference type="InterPro" id="IPR001578">
    <property type="entry name" value="Peptidase_C12_UCH"/>
</dbReference>